<feature type="compositionally biased region" description="Polar residues" evidence="1">
    <location>
        <begin position="47"/>
        <end position="64"/>
    </location>
</feature>
<comment type="caution">
    <text evidence="2">The sequence shown here is derived from an EMBL/GenBank/DDBJ whole genome shotgun (WGS) entry which is preliminary data.</text>
</comment>
<name>A0AAN8WQG7_HALRR</name>
<sequence length="64" mass="6966">MEAEAAAKLFGRSEELNFRYVSFVGDEDSSVYIAVTAMNNGYGPYQDHQTSHGMTTALSPSTLT</sequence>
<keyword evidence="3" id="KW-1185">Reference proteome</keyword>
<proteinExistence type="predicted"/>
<accession>A0AAN8WQG7</accession>
<evidence type="ECO:0000313" key="3">
    <source>
        <dbReference type="Proteomes" id="UP001381693"/>
    </source>
</evidence>
<organism evidence="2 3">
    <name type="scientific">Halocaridina rubra</name>
    <name type="common">Hawaiian red shrimp</name>
    <dbReference type="NCBI Taxonomy" id="373956"/>
    <lineage>
        <taxon>Eukaryota</taxon>
        <taxon>Metazoa</taxon>
        <taxon>Ecdysozoa</taxon>
        <taxon>Arthropoda</taxon>
        <taxon>Crustacea</taxon>
        <taxon>Multicrustacea</taxon>
        <taxon>Malacostraca</taxon>
        <taxon>Eumalacostraca</taxon>
        <taxon>Eucarida</taxon>
        <taxon>Decapoda</taxon>
        <taxon>Pleocyemata</taxon>
        <taxon>Caridea</taxon>
        <taxon>Atyoidea</taxon>
        <taxon>Atyidae</taxon>
        <taxon>Halocaridina</taxon>
    </lineage>
</organism>
<protein>
    <submittedName>
        <fullName evidence="2">Uncharacterized protein</fullName>
    </submittedName>
</protein>
<feature type="non-terminal residue" evidence="2">
    <location>
        <position position="64"/>
    </location>
</feature>
<evidence type="ECO:0000256" key="1">
    <source>
        <dbReference type="SAM" id="MobiDB-lite"/>
    </source>
</evidence>
<reference evidence="2 3" key="1">
    <citation type="submission" date="2023-11" db="EMBL/GenBank/DDBJ databases">
        <title>Halocaridina rubra genome assembly.</title>
        <authorList>
            <person name="Smith C."/>
        </authorList>
    </citation>
    <scope>NUCLEOTIDE SEQUENCE [LARGE SCALE GENOMIC DNA]</scope>
    <source>
        <strain evidence="2">EP-1</strain>
        <tissue evidence="2">Whole</tissue>
    </source>
</reference>
<gene>
    <name evidence="2" type="ORF">SK128_007965</name>
</gene>
<dbReference type="EMBL" id="JAXCGZ010017270">
    <property type="protein sequence ID" value="KAK7068381.1"/>
    <property type="molecule type" value="Genomic_DNA"/>
</dbReference>
<dbReference type="Proteomes" id="UP001381693">
    <property type="component" value="Unassembled WGS sequence"/>
</dbReference>
<dbReference type="AlphaFoldDB" id="A0AAN8WQG7"/>
<feature type="region of interest" description="Disordered" evidence="1">
    <location>
        <begin position="44"/>
        <end position="64"/>
    </location>
</feature>
<evidence type="ECO:0000313" key="2">
    <source>
        <dbReference type="EMBL" id="KAK7068381.1"/>
    </source>
</evidence>